<sequence length="221" mass="22591">MSQMVVFGASGRTGRHVCELAAGAGWTVTAAVRRLEGAAPAPDHAARLAADVLDPASVGAVLAAAKPDVVISAIGGGDIRVDDEGVRNIADACVVAGVRRVIVVTSLGCGASRTYASERLLAAIGEVLAAKTRAETHLTALPLEWTVVRPGGLIDGEPNGAGALFEDDRVHGRITCRDLAALLVALARDDDAIGMVLSAVDEASLSGPNDPVRYRVRGEAA</sequence>
<dbReference type="KEGG" id="bvr:BVIR_2524"/>
<feature type="domain" description="NAD(P)-binding" evidence="1">
    <location>
        <begin position="8"/>
        <end position="189"/>
    </location>
</feature>
<dbReference type="InterPro" id="IPR036291">
    <property type="entry name" value="NAD(P)-bd_dom_sf"/>
</dbReference>
<dbReference type="InterPro" id="IPR016040">
    <property type="entry name" value="NAD(P)-bd_dom"/>
</dbReference>
<dbReference type="EMBL" id="LN907867">
    <property type="protein sequence ID" value="CUU42952.1"/>
    <property type="molecule type" value="Genomic_DNA"/>
</dbReference>
<dbReference type="PANTHER" id="PTHR15020">
    <property type="entry name" value="FLAVIN REDUCTASE-RELATED"/>
    <property type="match status" value="1"/>
</dbReference>
<keyword evidence="3" id="KW-1185">Reference proteome</keyword>
<accession>A0A0P0JNL0</accession>
<reference evidence="3" key="1">
    <citation type="journal article" date="2016" name="Genome Announc.">
        <title>Revised genome sequence of the purple photosynthetic bacterium Blastochloris viridis.</title>
        <authorList>
            <person name="Liu L.N."/>
            <person name="Faulkner M."/>
            <person name="Liu X."/>
            <person name="Huang F."/>
            <person name="Darby A.C."/>
            <person name="Hall N."/>
        </authorList>
    </citation>
    <scope>NUCLEOTIDE SEQUENCE [LARGE SCALE GENOMIC DNA]</scope>
    <source>
        <strain evidence="3">ATCC 19567 / DSM 133 / F</strain>
    </source>
</reference>
<gene>
    <name evidence="2" type="ORF">BVIRIDIS_19680</name>
</gene>
<protein>
    <submittedName>
        <fullName evidence="2">Putative NADH-flavin reductase</fullName>
    </submittedName>
</protein>
<name>A0A0P0JNL0_BLAVI</name>
<proteinExistence type="predicted"/>
<dbReference type="PANTHER" id="PTHR15020:SF45">
    <property type="entry name" value="NAD(P)-BINDING DOMAIN-CONTAINING PROTEIN"/>
    <property type="match status" value="1"/>
</dbReference>
<organism evidence="2 3">
    <name type="scientific">Blastochloris viridis</name>
    <name type="common">Rhodopseudomonas viridis</name>
    <dbReference type="NCBI Taxonomy" id="1079"/>
    <lineage>
        <taxon>Bacteria</taxon>
        <taxon>Pseudomonadati</taxon>
        <taxon>Pseudomonadota</taxon>
        <taxon>Alphaproteobacteria</taxon>
        <taxon>Hyphomicrobiales</taxon>
        <taxon>Blastochloridaceae</taxon>
        <taxon>Blastochloris</taxon>
    </lineage>
</organism>
<dbReference type="Gene3D" id="3.40.50.720">
    <property type="entry name" value="NAD(P)-binding Rossmann-like Domain"/>
    <property type="match status" value="1"/>
</dbReference>
<dbReference type="Proteomes" id="UP000065734">
    <property type="component" value="Chromosome I"/>
</dbReference>
<evidence type="ECO:0000313" key="3">
    <source>
        <dbReference type="Proteomes" id="UP000065734"/>
    </source>
</evidence>
<evidence type="ECO:0000313" key="2">
    <source>
        <dbReference type="EMBL" id="CUU42952.1"/>
    </source>
</evidence>
<dbReference type="SUPFAM" id="SSF51735">
    <property type="entry name" value="NAD(P)-binding Rossmann-fold domains"/>
    <property type="match status" value="1"/>
</dbReference>
<dbReference type="RefSeq" id="WP_055037915.1">
    <property type="nucleotide sequence ID" value="NZ_AP014854.2"/>
</dbReference>
<dbReference type="OrthoDB" id="7352421at2"/>
<dbReference type="PATRIC" id="fig|1079.6.peg.2643"/>
<dbReference type="Pfam" id="PF13460">
    <property type="entry name" value="NAD_binding_10"/>
    <property type="match status" value="1"/>
</dbReference>
<dbReference type="AlphaFoldDB" id="A0A0P0JNL0"/>
<evidence type="ECO:0000259" key="1">
    <source>
        <dbReference type="Pfam" id="PF13460"/>
    </source>
</evidence>
<dbReference type="STRING" id="1079.BVIR_2524"/>